<dbReference type="InterPro" id="IPR051781">
    <property type="entry name" value="Metallo-dep_Hydrolase"/>
</dbReference>
<sequence>MRKAAFLTLALFAMSAAGAWWMLRLPPSPEPIHTRFTLSDITLVVPGESRTPDATVSVSDGRLRIGPGAAGGALLSEYAGHYVLPGFIDMHTHLPPESLLGLTRHYGLLHLAHGVTTIRDAGDIDGTAVPAARRALEAGHPFPRLYSCGPFVSAGKPVWPNTILMHSPAEAGSIVAQIATEGHSCIKAYDGLSPEQIAALVEAAGKRSMPVLGHVPDDLAYEEAGLPDVQHFFGVPPAALKSQARSVVARNGDWSGVSDARLDGIVEHVGRTGTRNTPTLGTLAGFARLEERNDSGLGASGGLPSLYSQVIWDRKFGLPVYRRVGPAEFARARAALRLKMRLVLRLAESGAKLHIGTDAGQPYSAPGSAYWRELRLFEESGVPPEQVLAYATTVPGEVIGHGAGRLFDGGPADFLIFSEDPTADLDALDSLVAVVIGGRLYTRGQLDDGVTLILDHYESWPLRPISHWLARRKIEGSARDF</sequence>
<gene>
    <name evidence="3" type="ORF">K3174_06380</name>
</gene>
<evidence type="ECO:0000256" key="1">
    <source>
        <dbReference type="SAM" id="SignalP"/>
    </source>
</evidence>
<dbReference type="InterPro" id="IPR011059">
    <property type="entry name" value="Metal-dep_hydrolase_composite"/>
</dbReference>
<dbReference type="InterPro" id="IPR006680">
    <property type="entry name" value="Amidohydro-rel"/>
</dbReference>
<comment type="caution">
    <text evidence="3">The sequence shown here is derived from an EMBL/GenBank/DDBJ whole genome shotgun (WGS) entry which is preliminary data.</text>
</comment>
<keyword evidence="1" id="KW-0732">Signal</keyword>
<dbReference type="Gene3D" id="3.20.20.140">
    <property type="entry name" value="Metal-dependent hydrolases"/>
    <property type="match status" value="1"/>
</dbReference>
<dbReference type="EMBL" id="JAIGNO010000003">
    <property type="protein sequence ID" value="MBX7482151.1"/>
    <property type="molecule type" value="Genomic_DNA"/>
</dbReference>
<feature type="signal peptide" evidence="1">
    <location>
        <begin position="1"/>
        <end position="19"/>
    </location>
</feature>
<dbReference type="Gene3D" id="3.30.110.90">
    <property type="entry name" value="Amidohydrolase"/>
    <property type="match status" value="1"/>
</dbReference>
<dbReference type="InterPro" id="IPR032466">
    <property type="entry name" value="Metal_Hydrolase"/>
</dbReference>
<feature type="domain" description="Amidohydrolase-related" evidence="2">
    <location>
        <begin position="82"/>
        <end position="439"/>
    </location>
</feature>
<evidence type="ECO:0000313" key="4">
    <source>
        <dbReference type="Proteomes" id="UP000755104"/>
    </source>
</evidence>
<dbReference type="SUPFAM" id="SSF51556">
    <property type="entry name" value="Metallo-dependent hydrolases"/>
    <property type="match status" value="1"/>
</dbReference>
<name>A0ABS7J4F3_9SPHN</name>
<keyword evidence="4" id="KW-1185">Reference proteome</keyword>
<evidence type="ECO:0000259" key="2">
    <source>
        <dbReference type="Pfam" id="PF01979"/>
    </source>
</evidence>
<dbReference type="PANTHER" id="PTHR43135:SF3">
    <property type="entry name" value="ALPHA-D-RIBOSE 1-METHYLPHOSPHONATE 5-TRIPHOSPHATE DIPHOSPHATASE"/>
    <property type="match status" value="1"/>
</dbReference>
<dbReference type="Gene3D" id="3.40.50.10910">
    <property type="entry name" value="Amidohydrolase"/>
    <property type="match status" value="1"/>
</dbReference>
<dbReference type="SUPFAM" id="SSF51338">
    <property type="entry name" value="Composite domain of metallo-dependent hydrolases"/>
    <property type="match status" value="1"/>
</dbReference>
<feature type="chain" id="PRO_5047173637" evidence="1">
    <location>
        <begin position="20"/>
        <end position="481"/>
    </location>
</feature>
<dbReference type="Proteomes" id="UP000755104">
    <property type="component" value="Unassembled WGS sequence"/>
</dbReference>
<protein>
    <submittedName>
        <fullName evidence="3">Amidohydrolase family protein</fullName>
    </submittedName>
</protein>
<reference evidence="3 4" key="1">
    <citation type="submission" date="2021-08" db="EMBL/GenBank/DDBJ databases">
        <title>Comparative Genomics Analysis of the Genus Qipengyuania Reveals Extensive Genetic Diversity and Metabolic Versatility, Including the Description of Fifteen Novel Species.</title>
        <authorList>
            <person name="Liu Y."/>
        </authorList>
    </citation>
    <scope>NUCLEOTIDE SEQUENCE [LARGE SCALE GENOMIC DNA]</scope>
    <source>
        <strain evidence="3 4">6D47A</strain>
    </source>
</reference>
<organism evidence="3 4">
    <name type="scientific">Qipengyuania qiaonensis</name>
    <dbReference type="NCBI Taxonomy" id="2867240"/>
    <lineage>
        <taxon>Bacteria</taxon>
        <taxon>Pseudomonadati</taxon>
        <taxon>Pseudomonadota</taxon>
        <taxon>Alphaproteobacteria</taxon>
        <taxon>Sphingomonadales</taxon>
        <taxon>Erythrobacteraceae</taxon>
        <taxon>Qipengyuania</taxon>
    </lineage>
</organism>
<accession>A0ABS7J4F3</accession>
<proteinExistence type="predicted"/>
<dbReference type="Gene3D" id="2.30.40.10">
    <property type="entry name" value="Urease, subunit C, domain 1"/>
    <property type="match status" value="2"/>
</dbReference>
<evidence type="ECO:0000313" key="3">
    <source>
        <dbReference type="EMBL" id="MBX7482151.1"/>
    </source>
</evidence>
<dbReference type="Pfam" id="PF01979">
    <property type="entry name" value="Amidohydro_1"/>
    <property type="match status" value="1"/>
</dbReference>
<dbReference type="PANTHER" id="PTHR43135">
    <property type="entry name" value="ALPHA-D-RIBOSE 1-METHYLPHOSPHONATE 5-TRIPHOSPHATE DIPHOSPHATASE"/>
    <property type="match status" value="1"/>
</dbReference>
<dbReference type="RefSeq" id="WP_221556959.1">
    <property type="nucleotide sequence ID" value="NZ_JAIGNO010000003.1"/>
</dbReference>